<dbReference type="RefSeq" id="WP_109280112.1">
    <property type="nucleotide sequence ID" value="NZ_JBFAUK010000023.1"/>
</dbReference>
<accession>A0ABV3K3G6</accession>
<name>A0ABV3K3G6_STRON</name>
<proteinExistence type="predicted"/>
<comment type="caution">
    <text evidence="1">The sequence shown here is derived from an EMBL/GenBank/DDBJ whole genome shotgun (WGS) entry which is preliminary data.</text>
</comment>
<dbReference type="EMBL" id="JBFAUK010000023">
    <property type="protein sequence ID" value="MEV5509702.1"/>
    <property type="molecule type" value="Genomic_DNA"/>
</dbReference>
<keyword evidence="2" id="KW-1185">Reference proteome</keyword>
<gene>
    <name evidence="1" type="ORF">AB0L16_25240</name>
</gene>
<evidence type="ECO:0000313" key="1">
    <source>
        <dbReference type="EMBL" id="MEV5509702.1"/>
    </source>
</evidence>
<reference evidence="1 2" key="1">
    <citation type="submission" date="2024-06" db="EMBL/GenBank/DDBJ databases">
        <title>The Natural Products Discovery Center: Release of the First 8490 Sequenced Strains for Exploring Actinobacteria Biosynthetic Diversity.</title>
        <authorList>
            <person name="Kalkreuter E."/>
            <person name="Kautsar S.A."/>
            <person name="Yang D."/>
            <person name="Bader C.D."/>
            <person name="Teijaro C.N."/>
            <person name="Fluegel L."/>
            <person name="Davis C.M."/>
            <person name="Simpson J.R."/>
            <person name="Lauterbach L."/>
            <person name="Steele A.D."/>
            <person name="Gui C."/>
            <person name="Meng S."/>
            <person name="Li G."/>
            <person name="Viehrig K."/>
            <person name="Ye F."/>
            <person name="Su P."/>
            <person name="Kiefer A.F."/>
            <person name="Nichols A."/>
            <person name="Cepeda A.J."/>
            <person name="Yan W."/>
            <person name="Fan B."/>
            <person name="Jiang Y."/>
            <person name="Adhikari A."/>
            <person name="Zheng C.-J."/>
            <person name="Schuster L."/>
            <person name="Cowan T.M."/>
            <person name="Smanski M.J."/>
            <person name="Chevrette M.G."/>
            <person name="De Carvalho L.P.S."/>
            <person name="Shen B."/>
        </authorList>
    </citation>
    <scope>NUCLEOTIDE SEQUENCE [LARGE SCALE GENOMIC DNA]</scope>
    <source>
        <strain evidence="1 2">NPDC052347</strain>
    </source>
</reference>
<dbReference type="Proteomes" id="UP001552594">
    <property type="component" value="Unassembled WGS sequence"/>
</dbReference>
<organism evidence="1 2">
    <name type="scientific">Streptomyces orinoci</name>
    <name type="common">Streptoverticillium orinoci</name>
    <dbReference type="NCBI Taxonomy" id="67339"/>
    <lineage>
        <taxon>Bacteria</taxon>
        <taxon>Bacillati</taxon>
        <taxon>Actinomycetota</taxon>
        <taxon>Actinomycetes</taxon>
        <taxon>Kitasatosporales</taxon>
        <taxon>Streptomycetaceae</taxon>
        <taxon>Streptomyces</taxon>
    </lineage>
</organism>
<evidence type="ECO:0000313" key="2">
    <source>
        <dbReference type="Proteomes" id="UP001552594"/>
    </source>
</evidence>
<sequence>MTSTPESPDHVSVHLTGCAEETAQAVIDALRTPFPQGAEVIPARPQATGGAGHPLVWCTVVDTRGRRRSTGIRVELREPVDAGLFGAADPVHQVIEELAAAFGVEERGTVPGEHELEVRLRLTPLPKG</sequence>
<protein>
    <submittedName>
        <fullName evidence="1">Uncharacterized protein</fullName>
    </submittedName>
</protein>